<dbReference type="PANTHER" id="PTHR11635">
    <property type="entry name" value="CAMP-DEPENDENT PROTEIN KINASE REGULATORY CHAIN"/>
    <property type="match status" value="1"/>
</dbReference>
<sequence>MENAEFLKSISLFKDLDDTETRAVLALAKQRQLGKGEVLFDEGSAGNEFYLVKSGKVAIYKKVAGGKKRNLANLGIGAIIGELSLFDCSARSAMAEAAEESVLVVFEIGPFRECLEKLPAMAVKFQHQIILTLCSRVRDTNEKLNQSVLWGFKAQV</sequence>
<dbReference type="InterPro" id="IPR000595">
    <property type="entry name" value="cNMP-bd_dom"/>
</dbReference>
<name>A0A1F7FCJ6_UNCRA</name>
<organism evidence="2 3">
    <name type="scientific">Candidatus Raymondbacteria bacterium RIFOXYD12_FULL_49_13</name>
    <dbReference type="NCBI Taxonomy" id="1817890"/>
    <lineage>
        <taxon>Bacteria</taxon>
        <taxon>Raymondiibacteriota</taxon>
    </lineage>
</organism>
<comment type="caution">
    <text evidence="2">The sequence shown here is derived from an EMBL/GenBank/DDBJ whole genome shotgun (WGS) entry which is preliminary data.</text>
</comment>
<feature type="domain" description="Cyclic nucleotide-binding" evidence="1">
    <location>
        <begin position="12"/>
        <end position="115"/>
    </location>
</feature>
<dbReference type="GO" id="GO:0005829">
    <property type="term" value="C:cytosol"/>
    <property type="evidence" value="ECO:0007669"/>
    <property type="project" value="TreeGrafter"/>
</dbReference>
<evidence type="ECO:0000313" key="3">
    <source>
        <dbReference type="Proteomes" id="UP000179243"/>
    </source>
</evidence>
<accession>A0A1F7FCJ6</accession>
<dbReference type="AlphaFoldDB" id="A0A1F7FCJ6"/>
<dbReference type="Pfam" id="PF00027">
    <property type="entry name" value="cNMP_binding"/>
    <property type="match status" value="1"/>
</dbReference>
<dbReference type="Gene3D" id="2.60.120.10">
    <property type="entry name" value="Jelly Rolls"/>
    <property type="match status" value="1"/>
</dbReference>
<dbReference type="InterPro" id="IPR018490">
    <property type="entry name" value="cNMP-bd_dom_sf"/>
</dbReference>
<proteinExistence type="predicted"/>
<dbReference type="PANTHER" id="PTHR11635:SF152">
    <property type="entry name" value="CAMP-DEPENDENT PROTEIN KINASE TYPE I REGULATORY SUBUNIT-RELATED"/>
    <property type="match status" value="1"/>
</dbReference>
<dbReference type="SUPFAM" id="SSF51206">
    <property type="entry name" value="cAMP-binding domain-like"/>
    <property type="match status" value="1"/>
</dbReference>
<dbReference type="SMART" id="SM00100">
    <property type="entry name" value="cNMP"/>
    <property type="match status" value="1"/>
</dbReference>
<protein>
    <recommendedName>
        <fullName evidence="1">Cyclic nucleotide-binding domain-containing protein</fullName>
    </recommendedName>
</protein>
<dbReference type="PROSITE" id="PS50042">
    <property type="entry name" value="CNMP_BINDING_3"/>
    <property type="match status" value="1"/>
</dbReference>
<dbReference type="GO" id="GO:0030552">
    <property type="term" value="F:cAMP binding"/>
    <property type="evidence" value="ECO:0007669"/>
    <property type="project" value="TreeGrafter"/>
</dbReference>
<dbReference type="GO" id="GO:0004862">
    <property type="term" value="F:cAMP-dependent protein kinase inhibitor activity"/>
    <property type="evidence" value="ECO:0007669"/>
    <property type="project" value="TreeGrafter"/>
</dbReference>
<dbReference type="GO" id="GO:0005952">
    <property type="term" value="C:cAMP-dependent protein kinase complex"/>
    <property type="evidence" value="ECO:0007669"/>
    <property type="project" value="InterPro"/>
</dbReference>
<dbReference type="InterPro" id="IPR014710">
    <property type="entry name" value="RmlC-like_jellyroll"/>
</dbReference>
<dbReference type="CDD" id="cd00038">
    <property type="entry name" value="CAP_ED"/>
    <property type="match status" value="1"/>
</dbReference>
<evidence type="ECO:0000259" key="1">
    <source>
        <dbReference type="PROSITE" id="PS50042"/>
    </source>
</evidence>
<dbReference type="EMBL" id="MFYX01000073">
    <property type="protein sequence ID" value="OGK04405.1"/>
    <property type="molecule type" value="Genomic_DNA"/>
</dbReference>
<gene>
    <name evidence="2" type="ORF">A2519_18545</name>
</gene>
<dbReference type="Proteomes" id="UP000179243">
    <property type="component" value="Unassembled WGS sequence"/>
</dbReference>
<dbReference type="InterPro" id="IPR050503">
    <property type="entry name" value="cAMP-dep_PK_reg_su-like"/>
</dbReference>
<reference evidence="2 3" key="1">
    <citation type="journal article" date="2016" name="Nat. Commun.">
        <title>Thousands of microbial genomes shed light on interconnected biogeochemical processes in an aquifer system.</title>
        <authorList>
            <person name="Anantharaman K."/>
            <person name="Brown C.T."/>
            <person name="Hug L.A."/>
            <person name="Sharon I."/>
            <person name="Castelle C.J."/>
            <person name="Probst A.J."/>
            <person name="Thomas B.C."/>
            <person name="Singh A."/>
            <person name="Wilkins M.J."/>
            <person name="Karaoz U."/>
            <person name="Brodie E.L."/>
            <person name="Williams K.H."/>
            <person name="Hubbard S.S."/>
            <person name="Banfield J.F."/>
        </authorList>
    </citation>
    <scope>NUCLEOTIDE SEQUENCE [LARGE SCALE GENOMIC DNA]</scope>
</reference>
<evidence type="ECO:0000313" key="2">
    <source>
        <dbReference type="EMBL" id="OGK04405.1"/>
    </source>
</evidence>
<dbReference type="GO" id="GO:0034236">
    <property type="term" value="F:protein kinase A catalytic subunit binding"/>
    <property type="evidence" value="ECO:0007669"/>
    <property type="project" value="TreeGrafter"/>
</dbReference>